<name>A0A1M7T4Z1_9FIRM</name>
<gene>
    <name evidence="3" type="ORF">SAMN02745247_03007</name>
</gene>
<dbReference type="AlphaFoldDB" id="A0A1M7T4Z1"/>
<sequence length="129" mass="15037">MKIHHIGYLVKKIDKAKEEFKNMGYTVLQEDVYDDDRQINICFMEKDGYVIELVSPTSKESTVAGLMKKLGNTPYHICYETEDMDKDIQILLARKYVMWEEKKPAIAIDGKKVCFLIHPYAGMIELVER</sequence>
<organism evidence="3 4">
    <name type="scientific">Butyrivibrio hungatei DSM 14810</name>
    <dbReference type="NCBI Taxonomy" id="1121132"/>
    <lineage>
        <taxon>Bacteria</taxon>
        <taxon>Bacillati</taxon>
        <taxon>Bacillota</taxon>
        <taxon>Clostridia</taxon>
        <taxon>Lachnospirales</taxon>
        <taxon>Lachnospiraceae</taxon>
        <taxon>Butyrivibrio</taxon>
    </lineage>
</organism>
<dbReference type="GO" id="GO:0004493">
    <property type="term" value="F:methylmalonyl-CoA epimerase activity"/>
    <property type="evidence" value="ECO:0007669"/>
    <property type="project" value="TreeGrafter"/>
</dbReference>
<keyword evidence="1" id="KW-0479">Metal-binding</keyword>
<dbReference type="InterPro" id="IPR037523">
    <property type="entry name" value="VOC_core"/>
</dbReference>
<dbReference type="InterPro" id="IPR029068">
    <property type="entry name" value="Glyas_Bleomycin-R_OHBP_Dase"/>
</dbReference>
<reference evidence="3 4" key="1">
    <citation type="submission" date="2016-12" db="EMBL/GenBank/DDBJ databases">
        <authorList>
            <person name="Song W.-J."/>
            <person name="Kurnit D.M."/>
        </authorList>
    </citation>
    <scope>NUCLEOTIDE SEQUENCE [LARGE SCALE GENOMIC DNA]</scope>
    <source>
        <strain evidence="3 4">DSM 14810</strain>
    </source>
</reference>
<dbReference type="Proteomes" id="UP000184097">
    <property type="component" value="Unassembled WGS sequence"/>
</dbReference>
<dbReference type="GO" id="GO:0046491">
    <property type="term" value="P:L-methylmalonyl-CoA metabolic process"/>
    <property type="evidence" value="ECO:0007669"/>
    <property type="project" value="TreeGrafter"/>
</dbReference>
<dbReference type="Pfam" id="PF13669">
    <property type="entry name" value="Glyoxalase_4"/>
    <property type="match status" value="1"/>
</dbReference>
<evidence type="ECO:0000313" key="3">
    <source>
        <dbReference type="EMBL" id="SHN65776.1"/>
    </source>
</evidence>
<dbReference type="RefSeq" id="WP_072705625.1">
    <property type="nucleotide sequence ID" value="NZ_FRDH01000017.1"/>
</dbReference>
<dbReference type="InterPro" id="IPR051785">
    <property type="entry name" value="MMCE/EMCE_epimerase"/>
</dbReference>
<dbReference type="EMBL" id="FRDH01000017">
    <property type="protein sequence ID" value="SHN65776.1"/>
    <property type="molecule type" value="Genomic_DNA"/>
</dbReference>
<evidence type="ECO:0000259" key="2">
    <source>
        <dbReference type="PROSITE" id="PS51819"/>
    </source>
</evidence>
<dbReference type="PANTHER" id="PTHR43048:SF3">
    <property type="entry name" value="METHYLMALONYL-COA EPIMERASE, MITOCHONDRIAL"/>
    <property type="match status" value="1"/>
</dbReference>
<feature type="domain" description="VOC" evidence="2">
    <location>
        <begin position="2"/>
        <end position="129"/>
    </location>
</feature>
<proteinExistence type="predicted"/>
<evidence type="ECO:0000256" key="1">
    <source>
        <dbReference type="ARBA" id="ARBA00022723"/>
    </source>
</evidence>
<dbReference type="GO" id="GO:0046872">
    <property type="term" value="F:metal ion binding"/>
    <property type="evidence" value="ECO:0007669"/>
    <property type="project" value="UniProtKB-KW"/>
</dbReference>
<dbReference type="SUPFAM" id="SSF54593">
    <property type="entry name" value="Glyoxalase/Bleomycin resistance protein/Dihydroxybiphenyl dioxygenase"/>
    <property type="match status" value="1"/>
</dbReference>
<accession>A0A1M7T4Z1</accession>
<protein>
    <submittedName>
        <fullName evidence="3">Methylmalonyl-CoA epimerase</fullName>
    </submittedName>
</protein>
<dbReference type="PANTHER" id="PTHR43048">
    <property type="entry name" value="METHYLMALONYL-COA EPIMERASE"/>
    <property type="match status" value="1"/>
</dbReference>
<evidence type="ECO:0000313" key="4">
    <source>
        <dbReference type="Proteomes" id="UP000184097"/>
    </source>
</evidence>
<dbReference type="Gene3D" id="3.10.180.10">
    <property type="entry name" value="2,3-Dihydroxybiphenyl 1,2-Dioxygenase, domain 1"/>
    <property type="match status" value="1"/>
</dbReference>
<dbReference type="PROSITE" id="PS51819">
    <property type="entry name" value="VOC"/>
    <property type="match status" value="1"/>
</dbReference>